<reference evidence="14 15" key="1">
    <citation type="journal article" date="2020" name="J Geophys Res Biogeosci">
        <title>Magnetotaxis as an Adaptation to Enable Bacterial Shuttling of Microbial Sulfur and Sulfur Cycling Across Aquatic Oxic#Anoxic Interfaces.</title>
        <authorList>
            <person name="Li J."/>
            <person name="Liu P."/>
            <person name="Wang J."/>
            <person name="Roberts A.P."/>
            <person name="Pan Y."/>
        </authorList>
    </citation>
    <scope>NUCLEOTIDE SEQUENCE [LARGE SCALE GENOMIC DNA]</scope>
    <source>
        <strain evidence="14 15">MYR-1_YQ</strain>
    </source>
</reference>
<gene>
    <name evidence="8 14" type="primary">dnaA</name>
    <name evidence="14" type="ORF">HWQ67_03765</name>
</gene>
<feature type="binding site" evidence="8">
    <location>
        <position position="156"/>
    </location>
    <ligand>
        <name>ATP</name>
        <dbReference type="ChEBI" id="CHEBI:30616"/>
    </ligand>
</feature>
<dbReference type="InterPro" id="IPR018312">
    <property type="entry name" value="Chromosome_initiator_DnaA_CS"/>
</dbReference>
<dbReference type="SMART" id="SM00382">
    <property type="entry name" value="AAA"/>
    <property type="match status" value="1"/>
</dbReference>
<evidence type="ECO:0000259" key="13">
    <source>
        <dbReference type="SMART" id="SM00760"/>
    </source>
</evidence>
<dbReference type="Pfam" id="PF08299">
    <property type="entry name" value="Bac_DnaA_C"/>
    <property type="match status" value="1"/>
</dbReference>
<comment type="subunit">
    <text evidence="8">Oligomerizes as a right-handed, spiral filament on DNA at oriC.</text>
</comment>
<protein>
    <recommendedName>
        <fullName evidence="8 9">Chromosomal replication initiator protein DnaA</fullName>
    </recommendedName>
</protein>
<dbReference type="SMART" id="SM00760">
    <property type="entry name" value="Bac_DnaA_C"/>
    <property type="match status" value="1"/>
</dbReference>
<evidence type="ECO:0000256" key="9">
    <source>
        <dbReference type="NCBIfam" id="TIGR00362"/>
    </source>
</evidence>
<organism evidence="14 15">
    <name type="scientific">Candidatus Magnetobacterium casense</name>
    <dbReference type="NCBI Taxonomy" id="1455061"/>
    <lineage>
        <taxon>Bacteria</taxon>
        <taxon>Pseudomonadati</taxon>
        <taxon>Nitrospirota</taxon>
        <taxon>Thermodesulfovibrionia</taxon>
        <taxon>Thermodesulfovibrionales</taxon>
        <taxon>Candidatus Magnetobacteriaceae</taxon>
        <taxon>Candidatus Magnetobacterium</taxon>
    </lineage>
</organism>
<dbReference type="Gene3D" id="1.10.1750.10">
    <property type="match status" value="1"/>
</dbReference>
<evidence type="ECO:0000256" key="2">
    <source>
        <dbReference type="ARBA" id="ARBA00022490"/>
    </source>
</evidence>
<dbReference type="Proteomes" id="UP001196980">
    <property type="component" value="Unassembled WGS sequence"/>
</dbReference>
<dbReference type="Pfam" id="PF11638">
    <property type="entry name" value="DnaA_N"/>
    <property type="match status" value="1"/>
</dbReference>
<evidence type="ECO:0000256" key="11">
    <source>
        <dbReference type="RuleBase" id="RU004227"/>
    </source>
</evidence>
<dbReference type="HAMAP" id="MF_00377">
    <property type="entry name" value="DnaA_bact"/>
    <property type="match status" value="1"/>
</dbReference>
<keyword evidence="6 8" id="KW-0446">Lipid-binding</keyword>
<comment type="similarity">
    <text evidence="1 8 11">Belongs to the DnaA family.</text>
</comment>
<proteinExistence type="inferred from homology"/>
<evidence type="ECO:0000256" key="1">
    <source>
        <dbReference type="ARBA" id="ARBA00006583"/>
    </source>
</evidence>
<keyword evidence="4 8" id="KW-0547">Nucleotide-binding</keyword>
<dbReference type="PANTHER" id="PTHR30050:SF2">
    <property type="entry name" value="CHROMOSOMAL REPLICATION INITIATOR PROTEIN DNAA"/>
    <property type="match status" value="1"/>
</dbReference>
<keyword evidence="3 8" id="KW-0235">DNA replication</keyword>
<dbReference type="PRINTS" id="PR00051">
    <property type="entry name" value="DNAA"/>
</dbReference>
<dbReference type="InterPro" id="IPR001957">
    <property type="entry name" value="Chromosome_initiator_DnaA"/>
</dbReference>
<dbReference type="InterPro" id="IPR024633">
    <property type="entry name" value="DnaA_N_dom"/>
</dbReference>
<evidence type="ECO:0000313" key="15">
    <source>
        <dbReference type="Proteomes" id="UP001196980"/>
    </source>
</evidence>
<feature type="domain" description="AAA+ ATPase" evidence="12">
    <location>
        <begin position="141"/>
        <end position="269"/>
    </location>
</feature>
<dbReference type="Gene3D" id="3.30.300.180">
    <property type="match status" value="1"/>
</dbReference>
<comment type="caution">
    <text evidence="8">Lacks conserved residue(s) required for the propagation of feature annotation.</text>
</comment>
<feature type="binding site" evidence="8">
    <location>
        <position position="154"/>
    </location>
    <ligand>
        <name>ATP</name>
        <dbReference type="ChEBI" id="CHEBI:30616"/>
    </ligand>
</feature>
<comment type="caution">
    <text evidence="14">The sequence shown here is derived from an EMBL/GenBank/DDBJ whole genome shotgun (WGS) entry which is preliminary data.</text>
</comment>
<keyword evidence="7 8" id="KW-0238">DNA-binding</keyword>
<dbReference type="PANTHER" id="PTHR30050">
    <property type="entry name" value="CHROMOSOMAL REPLICATION INITIATOR PROTEIN DNAA"/>
    <property type="match status" value="1"/>
</dbReference>
<comment type="domain">
    <text evidence="8">Domain I is involved in oligomerization and binding regulators, domain II is flexibile and of varying length in different bacteria, domain III forms the AAA+ region, while domain IV binds dsDNA.</text>
</comment>
<dbReference type="CDD" id="cd06571">
    <property type="entry name" value="Bac_DnaA_C"/>
    <property type="match status" value="1"/>
</dbReference>
<keyword evidence="15" id="KW-1185">Reference proteome</keyword>
<keyword evidence="5 8" id="KW-0067">ATP-binding</keyword>
<evidence type="ECO:0000256" key="8">
    <source>
        <dbReference type="HAMAP-Rule" id="MF_00377"/>
    </source>
</evidence>
<dbReference type="Gene3D" id="3.40.50.300">
    <property type="entry name" value="P-loop containing nucleotide triphosphate hydrolases"/>
    <property type="match status" value="1"/>
</dbReference>
<feature type="region of interest" description="Domain I, interacts with DnaA modulators" evidence="8">
    <location>
        <begin position="1"/>
        <end position="84"/>
    </location>
</feature>
<dbReference type="Pfam" id="PF00308">
    <property type="entry name" value="Bac_DnaA"/>
    <property type="match status" value="1"/>
</dbReference>
<dbReference type="InterPro" id="IPR010921">
    <property type="entry name" value="Trp_repressor/repl_initiator"/>
</dbReference>
<dbReference type="InterPro" id="IPR013317">
    <property type="entry name" value="DnaA_dom"/>
</dbReference>
<evidence type="ECO:0000256" key="10">
    <source>
        <dbReference type="RuleBase" id="RU000577"/>
    </source>
</evidence>
<dbReference type="InterPro" id="IPR038454">
    <property type="entry name" value="DnaA_N_sf"/>
</dbReference>
<dbReference type="EMBL" id="JABXWD010000040">
    <property type="protein sequence ID" value="MBV6340692.1"/>
    <property type="molecule type" value="Genomic_DNA"/>
</dbReference>
<dbReference type="SUPFAM" id="SSF48295">
    <property type="entry name" value="TrpR-like"/>
    <property type="match status" value="1"/>
</dbReference>
<name>A0ABS6RVP4_9BACT</name>
<evidence type="ECO:0000313" key="14">
    <source>
        <dbReference type="EMBL" id="MBV6340692.1"/>
    </source>
</evidence>
<feature type="domain" description="Chromosomal replication initiator DnaA C-terminal" evidence="13">
    <location>
        <begin position="352"/>
        <end position="421"/>
    </location>
</feature>
<dbReference type="InterPro" id="IPR013159">
    <property type="entry name" value="DnaA_C"/>
</dbReference>
<evidence type="ECO:0000256" key="7">
    <source>
        <dbReference type="ARBA" id="ARBA00023125"/>
    </source>
</evidence>
<evidence type="ECO:0000256" key="3">
    <source>
        <dbReference type="ARBA" id="ARBA00022705"/>
    </source>
</evidence>
<feature type="region of interest" description="Domain IV, binds dsDNA" evidence="8">
    <location>
        <begin position="325"/>
        <end position="444"/>
    </location>
</feature>
<dbReference type="SUPFAM" id="SSF52540">
    <property type="entry name" value="P-loop containing nucleoside triphosphate hydrolases"/>
    <property type="match status" value="1"/>
</dbReference>
<evidence type="ECO:0000256" key="6">
    <source>
        <dbReference type="ARBA" id="ARBA00023121"/>
    </source>
</evidence>
<dbReference type="PROSITE" id="PS01008">
    <property type="entry name" value="DNAA"/>
    <property type="match status" value="1"/>
</dbReference>
<dbReference type="InterPro" id="IPR020591">
    <property type="entry name" value="Chromosome_initiator_DnaA-like"/>
</dbReference>
<feature type="region of interest" description="Domain III, AAA+ region" evidence="8">
    <location>
        <begin position="108"/>
        <end position="324"/>
    </location>
</feature>
<evidence type="ECO:0000256" key="5">
    <source>
        <dbReference type="ARBA" id="ARBA00022840"/>
    </source>
</evidence>
<feature type="binding site" evidence="8">
    <location>
        <position position="155"/>
    </location>
    <ligand>
        <name>ATP</name>
        <dbReference type="ChEBI" id="CHEBI:30616"/>
    </ligand>
</feature>
<dbReference type="CDD" id="cd00009">
    <property type="entry name" value="AAA"/>
    <property type="match status" value="1"/>
</dbReference>
<keyword evidence="2 8" id="KW-0963">Cytoplasm</keyword>
<feature type="binding site" evidence="8">
    <location>
        <position position="152"/>
    </location>
    <ligand>
        <name>ATP</name>
        <dbReference type="ChEBI" id="CHEBI:30616"/>
    </ligand>
</feature>
<sequence>MMDLEKIWHESLMIVQSRVTESVFELWFKPIRLVELSETDAVLLVPNRFFRDWVEDNYPGLLDEALNEVVSGAVKLKFKVDTDQATDQARKDIMQQAKKMRLAGKGIYLNVKYTFENFVVGASNQFAHAAALAVSESLGRAYNPLFIYGDVGLGKTHLINAIGNKVIERLSTATVLYVSSEQFTNEVVSAIRHEKMSELKDKYRSLDMLLIDDVQFIANKTQTQEEFFHTFNALYERQKQIVISSDRPPKELGAITDRLKSRFTMGLIADIQQPTVEHKIAILQRKAEDQKILLPDDVTYYLASRVRSNIRELEGCLIKLAAHSNLTGQPISVAVAKNVLKDLFYDDIKPITVENIQKMVCEYYGVKLTDIKAKKRTKELIIPRQLAMYISKQLTDLSLGDIGKAFGGKDHATVIYACKQVDTKMKEDEGFNKVVQQIINRIKP</sequence>
<dbReference type="InterPro" id="IPR003593">
    <property type="entry name" value="AAA+_ATPase"/>
</dbReference>
<accession>A0ABS6RVP4</accession>
<evidence type="ECO:0000259" key="12">
    <source>
        <dbReference type="SMART" id="SM00382"/>
    </source>
</evidence>
<evidence type="ECO:0000256" key="4">
    <source>
        <dbReference type="ARBA" id="ARBA00022741"/>
    </source>
</evidence>
<comment type="function">
    <text evidence="8 10">Plays an essential role in the initiation and regulation of chromosomal replication. ATP-DnaA binds to the origin of replication (oriC) to initiate formation of the DNA replication initiation complex once per cell cycle. Binds the DnaA box (a 9 base pair repeat at the origin) and separates the double-stranded (ds)DNA. Forms a right-handed helical filament on oriC DNA; dsDNA binds to the exterior of the filament while single-stranded (ss)DNA is stabiized in the filament's interior. The ATP-DnaA-oriC complex binds and stabilizes one strand of the AT-rich DNA unwinding element (DUE), permitting loading of DNA polymerase. After initiation quickly degrades to an ADP-DnaA complex that is not apt for DNA replication. Binds acidic phospholipids.</text>
</comment>
<dbReference type="InterPro" id="IPR027417">
    <property type="entry name" value="P-loop_NTPase"/>
</dbReference>
<dbReference type="NCBIfam" id="TIGR00362">
    <property type="entry name" value="DnaA"/>
    <property type="match status" value="1"/>
</dbReference>
<comment type="subcellular location">
    <subcellularLocation>
        <location evidence="8">Cytoplasm</location>
    </subcellularLocation>
</comment>
<dbReference type="Gene3D" id="1.10.8.60">
    <property type="match status" value="1"/>
</dbReference>